<name>A0A4P9XTM6_9FUNG</name>
<evidence type="ECO:0000256" key="7">
    <source>
        <dbReference type="ARBA" id="ARBA00035192"/>
    </source>
</evidence>
<reference evidence="10" key="1">
    <citation type="journal article" date="2018" name="Nat. Microbiol.">
        <title>Leveraging single-cell genomics to expand the fungal tree of life.</title>
        <authorList>
            <person name="Ahrendt S.R."/>
            <person name="Quandt C.A."/>
            <person name="Ciobanu D."/>
            <person name="Clum A."/>
            <person name="Salamov A."/>
            <person name="Andreopoulos B."/>
            <person name="Cheng J.F."/>
            <person name="Woyke T."/>
            <person name="Pelin A."/>
            <person name="Henrissat B."/>
            <person name="Reynolds N.K."/>
            <person name="Benny G.L."/>
            <person name="Smith M.E."/>
            <person name="James T.Y."/>
            <person name="Grigoriev I.V."/>
        </authorList>
    </citation>
    <scope>NUCLEOTIDE SEQUENCE [LARGE SCALE GENOMIC DNA]</scope>
    <source>
        <strain evidence="10">RSA 1356</strain>
    </source>
</reference>
<dbReference type="AlphaFoldDB" id="A0A4P9XTM6"/>
<dbReference type="GO" id="GO:1990904">
    <property type="term" value="C:ribonucleoprotein complex"/>
    <property type="evidence" value="ECO:0007669"/>
    <property type="project" value="UniProtKB-KW"/>
</dbReference>
<evidence type="ECO:0000256" key="4">
    <source>
        <dbReference type="ARBA" id="ARBA00022980"/>
    </source>
</evidence>
<evidence type="ECO:0000256" key="6">
    <source>
        <dbReference type="ARBA" id="ARBA00023274"/>
    </source>
</evidence>
<keyword evidence="5" id="KW-0496">Mitochondrion</keyword>
<feature type="non-terminal residue" evidence="9">
    <location>
        <position position="114"/>
    </location>
</feature>
<dbReference type="Proteomes" id="UP000271241">
    <property type="component" value="Unassembled WGS sequence"/>
</dbReference>
<keyword evidence="6" id="KW-0687">Ribonucleoprotein</keyword>
<keyword evidence="3" id="KW-0809">Transit peptide</keyword>
<dbReference type="GO" id="GO:0003735">
    <property type="term" value="F:structural constituent of ribosome"/>
    <property type="evidence" value="ECO:0007669"/>
    <property type="project" value="InterPro"/>
</dbReference>
<dbReference type="GO" id="GO:0005739">
    <property type="term" value="C:mitochondrion"/>
    <property type="evidence" value="ECO:0007669"/>
    <property type="project" value="UniProtKB-SubCell"/>
</dbReference>
<dbReference type="InterPro" id="IPR042831">
    <property type="entry name" value="Ribosomal_mL40_fung"/>
</dbReference>
<proteinExistence type="inferred from homology"/>
<dbReference type="OrthoDB" id="2098203at2759"/>
<dbReference type="GO" id="GO:0032543">
    <property type="term" value="P:mitochondrial translation"/>
    <property type="evidence" value="ECO:0007669"/>
    <property type="project" value="InterPro"/>
</dbReference>
<dbReference type="PANTHER" id="PTHR39150">
    <property type="entry name" value="54S RIBOSOMAL PROTEIN L28, MITOCHONDRIAL"/>
    <property type="match status" value="1"/>
</dbReference>
<comment type="similarity">
    <text evidence="2">Belongs to the mitochondrion-specific ribosomal protein mL40 family.</text>
</comment>
<organism evidence="9 10">
    <name type="scientific">Thamnocephalis sphaerospora</name>
    <dbReference type="NCBI Taxonomy" id="78915"/>
    <lineage>
        <taxon>Eukaryota</taxon>
        <taxon>Fungi</taxon>
        <taxon>Fungi incertae sedis</taxon>
        <taxon>Zoopagomycota</taxon>
        <taxon>Zoopagomycotina</taxon>
        <taxon>Zoopagomycetes</taxon>
        <taxon>Zoopagales</taxon>
        <taxon>Sigmoideomycetaceae</taxon>
        <taxon>Thamnocephalis</taxon>
    </lineage>
</organism>
<evidence type="ECO:0000256" key="5">
    <source>
        <dbReference type="ARBA" id="ARBA00023128"/>
    </source>
</evidence>
<dbReference type="Gene3D" id="6.10.250.3440">
    <property type="match status" value="1"/>
</dbReference>
<dbReference type="PANTHER" id="PTHR39150:SF1">
    <property type="entry name" value="LARGE RIBOSOMAL SUBUNIT PROTEIN ML40"/>
    <property type="match status" value="1"/>
</dbReference>
<evidence type="ECO:0000256" key="1">
    <source>
        <dbReference type="ARBA" id="ARBA00004173"/>
    </source>
</evidence>
<dbReference type="Pfam" id="PF09812">
    <property type="entry name" value="MRP-L28"/>
    <property type="match status" value="1"/>
</dbReference>
<dbReference type="EMBL" id="KZ992506">
    <property type="protein sequence ID" value="RKP09544.1"/>
    <property type="molecule type" value="Genomic_DNA"/>
</dbReference>
<keyword evidence="4 9" id="KW-0689">Ribosomal protein</keyword>
<evidence type="ECO:0000256" key="8">
    <source>
        <dbReference type="SAM" id="MobiDB-lite"/>
    </source>
</evidence>
<evidence type="ECO:0000313" key="10">
    <source>
        <dbReference type="Proteomes" id="UP000271241"/>
    </source>
</evidence>
<protein>
    <recommendedName>
        <fullName evidence="7">Large ribosomal subunit protein mL40</fullName>
    </recommendedName>
</protein>
<keyword evidence="10" id="KW-1185">Reference proteome</keyword>
<dbReference type="InterPro" id="IPR019192">
    <property type="entry name" value="Ribosomal_mL40"/>
</dbReference>
<dbReference type="STRING" id="78915.A0A4P9XTM6"/>
<evidence type="ECO:0000256" key="3">
    <source>
        <dbReference type="ARBA" id="ARBA00022946"/>
    </source>
</evidence>
<evidence type="ECO:0000256" key="2">
    <source>
        <dbReference type="ARBA" id="ARBA00009360"/>
    </source>
</evidence>
<accession>A0A4P9XTM6</accession>
<evidence type="ECO:0000313" key="9">
    <source>
        <dbReference type="EMBL" id="RKP09544.1"/>
    </source>
</evidence>
<comment type="subcellular location">
    <subcellularLocation>
        <location evidence="1">Mitochondrion</location>
    </subcellularLocation>
</comment>
<feature type="non-terminal residue" evidence="9">
    <location>
        <position position="1"/>
    </location>
</feature>
<feature type="region of interest" description="Disordered" evidence="8">
    <location>
        <begin position="95"/>
        <end position="114"/>
    </location>
</feature>
<dbReference type="GO" id="GO:0005840">
    <property type="term" value="C:ribosome"/>
    <property type="evidence" value="ECO:0007669"/>
    <property type="project" value="UniProtKB-KW"/>
</dbReference>
<gene>
    <name evidence="9" type="ORF">THASP1DRAFT_10486</name>
</gene>
<sequence length="114" mass="13192">ADASLGGDPRNQMLKRILFDTPPRTPTVSEEQKAQDQVIERAWALERQRTIDAHHQELARQWAKMEEAHDELLKADARLYRVANNYEHGMAFPRQMRAPTHTPPVGGWNYDFKA</sequence>